<dbReference type="HOGENOM" id="CLU_1183907_0_0_4"/>
<feature type="chain" id="PRO_5003929113" description="DUF3999 domain-containing protein" evidence="2">
    <location>
        <begin position="25"/>
        <end position="234"/>
    </location>
</feature>
<evidence type="ECO:0000313" key="3">
    <source>
        <dbReference type="EMBL" id="EKU83627.1"/>
    </source>
</evidence>
<comment type="caution">
    <text evidence="3">The sequence shown here is derived from an EMBL/GenBank/DDBJ whole genome shotgun (WGS) entry which is preliminary data.</text>
</comment>
<keyword evidence="2" id="KW-0732">Signal</keyword>
<feature type="region of interest" description="Disordered" evidence="1">
    <location>
        <begin position="209"/>
        <end position="234"/>
    </location>
</feature>
<feature type="compositionally biased region" description="Basic and acidic residues" evidence="1">
    <location>
        <begin position="223"/>
        <end position="234"/>
    </location>
</feature>
<protein>
    <recommendedName>
        <fullName evidence="5">DUF3999 domain-containing protein</fullName>
    </recommendedName>
</protein>
<sequence length="234" mass="24550">MYAFFERRTVAIVVAALPVSAAIASPGGGPASYSHILPLGVDATQAVMQLRVPREVYLHARSPELDDLRVFDADGASLPFALVDLAAPPVVSRQTTPAAVFPVHGPARDAGRVHDSLQIRTGTDGAVISVTAPTRAASDELVSLVLDLRPAASAAQVDAGAPVGGLALTLPPGAGSYSAWVALDVSDDLSRSLRARSAWYSRGKTSSCRYRSDNTTPSAAARRKGEPRRNCSHW</sequence>
<organism evidence="3 4">
    <name type="scientific">Massilia timonae CCUG 45783</name>
    <dbReference type="NCBI Taxonomy" id="883126"/>
    <lineage>
        <taxon>Bacteria</taxon>
        <taxon>Pseudomonadati</taxon>
        <taxon>Pseudomonadota</taxon>
        <taxon>Betaproteobacteria</taxon>
        <taxon>Burkholderiales</taxon>
        <taxon>Oxalobacteraceae</taxon>
        <taxon>Telluria group</taxon>
        <taxon>Massilia</taxon>
    </lineage>
</organism>
<evidence type="ECO:0000256" key="1">
    <source>
        <dbReference type="SAM" id="MobiDB-lite"/>
    </source>
</evidence>
<dbReference type="InterPro" id="IPR025060">
    <property type="entry name" value="DUF3999"/>
</dbReference>
<dbReference type="EMBL" id="AGZI01000010">
    <property type="protein sequence ID" value="EKU83627.1"/>
    <property type="molecule type" value="Genomic_DNA"/>
</dbReference>
<dbReference type="OrthoDB" id="5405606at2"/>
<evidence type="ECO:0008006" key="5">
    <source>
        <dbReference type="Google" id="ProtNLM"/>
    </source>
</evidence>
<evidence type="ECO:0000313" key="4">
    <source>
        <dbReference type="Proteomes" id="UP000009874"/>
    </source>
</evidence>
<keyword evidence="4" id="KW-1185">Reference proteome</keyword>
<proteinExistence type="predicted"/>
<reference evidence="3 4" key="1">
    <citation type="submission" date="2012-09" db="EMBL/GenBank/DDBJ databases">
        <title>The Genome Sequence of Massilia timonae CCUG 45783.</title>
        <authorList>
            <consortium name="The Broad Institute Genome Sequencing Platform"/>
            <person name="Earl A."/>
            <person name="Ward D."/>
            <person name="Feldgarden M."/>
            <person name="Gevers D."/>
            <person name="Huys G."/>
            <person name="Walker B."/>
            <person name="Young S.K."/>
            <person name="Zeng Q."/>
            <person name="Gargeya S."/>
            <person name="Fitzgerald M."/>
            <person name="Haas B."/>
            <person name="Abouelleil A."/>
            <person name="Alvarado L."/>
            <person name="Arachchi H.M."/>
            <person name="Berlin A.M."/>
            <person name="Chapman S.B."/>
            <person name="Goldberg J."/>
            <person name="Griggs A."/>
            <person name="Gujja S."/>
            <person name="Hansen M."/>
            <person name="Howarth C."/>
            <person name="Imamovic A."/>
            <person name="Larimer J."/>
            <person name="McCowen C."/>
            <person name="Montmayeur A."/>
            <person name="Murphy C."/>
            <person name="Neiman D."/>
            <person name="Pearson M."/>
            <person name="Priest M."/>
            <person name="Roberts A."/>
            <person name="Saif S."/>
            <person name="Shea T."/>
            <person name="Sisk P."/>
            <person name="Sykes S."/>
            <person name="Wortman J."/>
            <person name="Nusbaum C."/>
            <person name="Birren B."/>
        </authorList>
    </citation>
    <scope>NUCLEOTIDE SEQUENCE [LARGE SCALE GENOMIC DNA]</scope>
    <source>
        <strain evidence="3 4">CCUG 45783</strain>
    </source>
</reference>
<accession>K9DYA8</accession>
<feature type="signal peptide" evidence="2">
    <location>
        <begin position="1"/>
        <end position="24"/>
    </location>
</feature>
<gene>
    <name evidence="3" type="ORF">HMPREF9710_01112</name>
</gene>
<dbReference type="RefSeq" id="WP_005664645.1">
    <property type="nucleotide sequence ID" value="NZ_JH992922.1"/>
</dbReference>
<dbReference type="AlphaFoldDB" id="K9DYA8"/>
<dbReference type="Pfam" id="PF13163">
    <property type="entry name" value="DUF3999"/>
    <property type="match status" value="1"/>
</dbReference>
<name>K9DYA8_9BURK</name>
<evidence type="ECO:0000256" key="2">
    <source>
        <dbReference type="SAM" id="SignalP"/>
    </source>
</evidence>
<dbReference type="Proteomes" id="UP000009874">
    <property type="component" value="Unassembled WGS sequence"/>
</dbReference>
<feature type="compositionally biased region" description="Polar residues" evidence="1">
    <location>
        <begin position="209"/>
        <end position="218"/>
    </location>
</feature>